<gene>
    <name evidence="1" type="ORF">BAE27_10825</name>
</gene>
<sequence>MDHKSSTTVYDLVHQAGGPTFVASQLRISSSTVHAWMREGRIPSAQRRLQLMQLAQKVKEFLK</sequence>
<dbReference type="Proteomes" id="UP000175616">
    <property type="component" value="Unassembled WGS sequence"/>
</dbReference>
<organism evidence="1 2">
    <name type="scientific">Acidithiobacillus caldus</name>
    <dbReference type="NCBI Taxonomy" id="33059"/>
    <lineage>
        <taxon>Bacteria</taxon>
        <taxon>Pseudomonadati</taxon>
        <taxon>Pseudomonadota</taxon>
        <taxon>Acidithiobacillia</taxon>
        <taxon>Acidithiobacillales</taxon>
        <taxon>Acidithiobacillaceae</taxon>
        <taxon>Acidithiobacillus</taxon>
    </lineage>
</organism>
<name>A0A1E7YKZ0_9PROT</name>
<dbReference type="GO" id="GO:0003677">
    <property type="term" value="F:DNA binding"/>
    <property type="evidence" value="ECO:0007669"/>
    <property type="project" value="InterPro"/>
</dbReference>
<evidence type="ECO:0008006" key="3">
    <source>
        <dbReference type="Google" id="ProtNLM"/>
    </source>
</evidence>
<dbReference type="EMBL" id="LZYE01000266">
    <property type="protein sequence ID" value="OFC32307.1"/>
    <property type="molecule type" value="Genomic_DNA"/>
</dbReference>
<evidence type="ECO:0000313" key="1">
    <source>
        <dbReference type="EMBL" id="OFC32307.1"/>
    </source>
</evidence>
<proteinExistence type="predicted"/>
<protein>
    <recommendedName>
        <fullName evidence="3">Helix-turn-helix domain-containing protein</fullName>
    </recommendedName>
</protein>
<accession>A0A1E7YKZ0</accession>
<comment type="caution">
    <text evidence="1">The sequence shown here is derived from an EMBL/GenBank/DDBJ whole genome shotgun (WGS) entry which is preliminary data.</text>
</comment>
<evidence type="ECO:0000313" key="2">
    <source>
        <dbReference type="Proteomes" id="UP000175616"/>
    </source>
</evidence>
<dbReference type="AlphaFoldDB" id="A0A1E7YKZ0"/>
<dbReference type="Gene3D" id="1.10.260.40">
    <property type="entry name" value="lambda repressor-like DNA-binding domains"/>
    <property type="match status" value="1"/>
</dbReference>
<reference evidence="1 2" key="1">
    <citation type="submission" date="2016-06" db="EMBL/GenBank/DDBJ databases">
        <title>Gene turnover analysis identifies the evolutionary adaptation of the extremophile Acidithiobacillus caldus.</title>
        <authorList>
            <person name="Zhang X."/>
        </authorList>
    </citation>
    <scope>NUCLEOTIDE SEQUENCE [LARGE SCALE GENOMIC DNA]</scope>
    <source>
        <strain evidence="1 2">DX</strain>
    </source>
</reference>
<dbReference type="InterPro" id="IPR010982">
    <property type="entry name" value="Lambda_DNA-bd_dom_sf"/>
</dbReference>